<evidence type="ECO:0000313" key="2">
    <source>
        <dbReference type="EMBL" id="UVI35332.1"/>
    </source>
</evidence>
<dbReference type="SMART" id="SM01236">
    <property type="entry name" value="Haem_oxygenase_2"/>
    <property type="match status" value="1"/>
</dbReference>
<accession>A0ABY5SLJ2</accession>
<proteinExistence type="predicted"/>
<organism evidence="2 3">
    <name type="scientific">Brevibacterium spongiae</name>
    <dbReference type="NCBI Taxonomy" id="2909672"/>
    <lineage>
        <taxon>Bacteria</taxon>
        <taxon>Bacillati</taxon>
        <taxon>Actinomycetota</taxon>
        <taxon>Actinomycetes</taxon>
        <taxon>Micrococcales</taxon>
        <taxon>Brevibacteriaceae</taxon>
        <taxon>Brevibacterium</taxon>
    </lineage>
</organism>
<feature type="compositionally biased region" description="Low complexity" evidence="1">
    <location>
        <begin position="15"/>
        <end position="27"/>
    </location>
</feature>
<evidence type="ECO:0000256" key="1">
    <source>
        <dbReference type="SAM" id="MobiDB-lite"/>
    </source>
</evidence>
<gene>
    <name evidence="2" type="ORF">L1F31_14590</name>
</gene>
<dbReference type="EMBL" id="CP093443">
    <property type="protein sequence ID" value="UVI35332.1"/>
    <property type="molecule type" value="Genomic_DNA"/>
</dbReference>
<dbReference type="InterPro" id="IPR016084">
    <property type="entry name" value="Haem_Oase-like_multi-hlx"/>
</dbReference>
<sequence>MTQTGAIDEQDGRVLSPPTGSGLTPSPRGEVSSLLLTVLTAEGDVSAEALLELDAATRRGLTASEDLLRDEDLQLSLHLLYLLHSGPADFVRGEWEWNPLLIGVRGRIEKSFETALRALAPFPEPLPNTGAELAQTLFSMTSEVAQPELATWAAKHASVDQLREFLIHKSIYTLREADPHSWAIPRLRGRAKAALVEIQADEYGGGRPERVHAEIFAQALRGFGLDDRPDHYLDDVPAVTLASVNAMNLFGLNRRLRGAAIGHLAAFEMTSSIPNGLFSRAFSRNGFDRDVTWYFDEHVEADAVHEQIAAHDLAGGAANDEPGLIPDILFGAAACLRLDDITGSRMLAAWSTGASSLRASGRSL</sequence>
<protein>
    <submittedName>
        <fullName evidence="2">Iron-containing redox enzyme family protein</fullName>
    </submittedName>
</protein>
<dbReference type="Proteomes" id="UP001064879">
    <property type="component" value="Chromosome"/>
</dbReference>
<dbReference type="RefSeq" id="WP_265417978.1">
    <property type="nucleotide sequence ID" value="NZ_CP093443.1"/>
</dbReference>
<keyword evidence="3" id="KW-1185">Reference proteome</keyword>
<dbReference type="Pfam" id="PF14518">
    <property type="entry name" value="Haem_oxygenas_2"/>
    <property type="match status" value="1"/>
</dbReference>
<dbReference type="SUPFAM" id="SSF48613">
    <property type="entry name" value="Heme oxygenase-like"/>
    <property type="match status" value="1"/>
</dbReference>
<dbReference type="Gene3D" id="1.20.910.10">
    <property type="entry name" value="Heme oxygenase-like"/>
    <property type="match status" value="1"/>
</dbReference>
<name>A0ABY5SLJ2_9MICO</name>
<evidence type="ECO:0000313" key="3">
    <source>
        <dbReference type="Proteomes" id="UP001064879"/>
    </source>
</evidence>
<feature type="region of interest" description="Disordered" evidence="1">
    <location>
        <begin position="1"/>
        <end position="28"/>
    </location>
</feature>
<reference evidence="2" key="1">
    <citation type="submission" date="2022-03" db="EMBL/GenBank/DDBJ databases">
        <title>Brevibacterium spongiae sp. nov., isolated from marine sponge.</title>
        <authorList>
            <person name="Li Z."/>
            <person name="Zhang M."/>
        </authorList>
    </citation>
    <scope>NUCLEOTIDE SEQUENCE</scope>
    <source>
        <strain evidence="2">WHS-Z9</strain>
    </source>
</reference>